<name>Q7NDR2_GLOVI</name>
<evidence type="ECO:0000256" key="1">
    <source>
        <dbReference type="ARBA" id="ARBA00004651"/>
    </source>
</evidence>
<evidence type="ECO:0000256" key="7">
    <source>
        <dbReference type="SAM" id="Phobius"/>
    </source>
</evidence>
<dbReference type="Proteomes" id="UP000000557">
    <property type="component" value="Chromosome"/>
</dbReference>
<evidence type="ECO:0000256" key="6">
    <source>
        <dbReference type="ARBA" id="ARBA00023136"/>
    </source>
</evidence>
<dbReference type="SUPFAM" id="SSF82714">
    <property type="entry name" value="Multidrug efflux transporter AcrB TolC docking domain, DN and DC subdomains"/>
    <property type="match status" value="2"/>
</dbReference>
<organism evidence="8 9">
    <name type="scientific">Gloeobacter violaceus (strain ATCC 29082 / PCC 7421)</name>
    <dbReference type="NCBI Taxonomy" id="251221"/>
    <lineage>
        <taxon>Bacteria</taxon>
        <taxon>Bacillati</taxon>
        <taxon>Cyanobacteriota</taxon>
        <taxon>Cyanophyceae</taxon>
        <taxon>Gloeobacterales</taxon>
        <taxon>Gloeobacteraceae</taxon>
        <taxon>Gloeobacter</taxon>
    </lineage>
</organism>
<feature type="transmembrane region" description="Helical" evidence="7">
    <location>
        <begin position="345"/>
        <end position="364"/>
    </location>
</feature>
<dbReference type="eggNOG" id="COG3696">
    <property type="taxonomic scope" value="Bacteria"/>
</dbReference>
<feature type="transmembrane region" description="Helical" evidence="7">
    <location>
        <begin position="965"/>
        <end position="984"/>
    </location>
</feature>
<keyword evidence="9" id="KW-1185">Reference proteome</keyword>
<dbReference type="PATRIC" id="fig|251221.4.peg.4203"/>
<keyword evidence="6 7" id="KW-0472">Membrane</keyword>
<dbReference type="Gene3D" id="1.20.1640.10">
    <property type="entry name" value="Multidrug efflux transporter AcrB transmembrane domain"/>
    <property type="match status" value="2"/>
</dbReference>
<dbReference type="InterPro" id="IPR027463">
    <property type="entry name" value="AcrB_DN_DC_subdom"/>
</dbReference>
<dbReference type="SUPFAM" id="SSF82693">
    <property type="entry name" value="Multidrug efflux transporter AcrB pore domain, PN1, PN2, PC1 and PC2 subdomains"/>
    <property type="match status" value="3"/>
</dbReference>
<feature type="transmembrane region" description="Helical" evidence="7">
    <location>
        <begin position="538"/>
        <end position="561"/>
    </location>
</feature>
<dbReference type="InterPro" id="IPR001036">
    <property type="entry name" value="Acrflvin-R"/>
</dbReference>
<reference evidence="8 9" key="1">
    <citation type="journal article" date="2003" name="DNA Res.">
        <title>Complete genome structure of Gloeobacter violaceus PCC 7421, a cyanobacterium that lacks thylakoids.</title>
        <authorList>
            <person name="Nakamura Y."/>
            <person name="Kaneko T."/>
            <person name="Sato S."/>
            <person name="Mimuro M."/>
            <person name="Miyashita H."/>
            <person name="Tsuchiya T."/>
            <person name="Sasamoto S."/>
            <person name="Watanabe A."/>
            <person name="Kawashima K."/>
            <person name="Kishida Y."/>
            <person name="Kiyokawa C."/>
            <person name="Kohara M."/>
            <person name="Matsumoto M."/>
            <person name="Matsuno A."/>
            <person name="Nakazaki N."/>
            <person name="Shimpo S."/>
            <person name="Takeuchi C."/>
            <person name="Yamada M."/>
            <person name="Tabata S."/>
        </authorList>
    </citation>
    <scope>NUCLEOTIDE SEQUENCE [LARGE SCALE GENOMIC DNA]</scope>
    <source>
        <strain evidence="9">ATCC 29082 / PCC 7421</strain>
    </source>
</reference>
<dbReference type="Gene3D" id="3.30.70.1440">
    <property type="entry name" value="Multidrug efflux transporter AcrB pore domain"/>
    <property type="match status" value="1"/>
</dbReference>
<dbReference type="SUPFAM" id="SSF82866">
    <property type="entry name" value="Multidrug efflux transporter AcrB transmembrane domain"/>
    <property type="match status" value="2"/>
</dbReference>
<dbReference type="GO" id="GO:0005886">
    <property type="term" value="C:plasma membrane"/>
    <property type="evidence" value="ECO:0000318"/>
    <property type="project" value="GO_Central"/>
</dbReference>
<dbReference type="RefSeq" id="WP_011144156.1">
    <property type="nucleotide sequence ID" value="NC_005125.1"/>
</dbReference>
<dbReference type="InParanoid" id="Q7NDR2"/>
<evidence type="ECO:0000256" key="5">
    <source>
        <dbReference type="ARBA" id="ARBA00022989"/>
    </source>
</evidence>
<evidence type="ECO:0000256" key="4">
    <source>
        <dbReference type="ARBA" id="ARBA00022692"/>
    </source>
</evidence>
<protein>
    <submittedName>
        <fullName evidence="8">Gll4170 protein</fullName>
    </submittedName>
</protein>
<feature type="transmembrane region" description="Helical" evidence="7">
    <location>
        <begin position="867"/>
        <end position="889"/>
    </location>
</feature>
<dbReference type="Gene3D" id="3.30.70.1430">
    <property type="entry name" value="Multidrug efflux transporter AcrB pore domain"/>
    <property type="match status" value="2"/>
</dbReference>
<proteinExistence type="predicted"/>
<feature type="transmembrane region" description="Helical" evidence="7">
    <location>
        <begin position="445"/>
        <end position="466"/>
    </location>
</feature>
<gene>
    <name evidence="8" type="ordered locus">gll4170</name>
</gene>
<dbReference type="GO" id="GO:0042910">
    <property type="term" value="F:xenobiotic transmembrane transporter activity"/>
    <property type="evidence" value="ECO:0000318"/>
    <property type="project" value="GO_Central"/>
</dbReference>
<dbReference type="NCBIfam" id="TIGR00914">
    <property type="entry name" value="2A0601"/>
    <property type="match status" value="1"/>
</dbReference>
<accession>Q7NDR2</accession>
<dbReference type="PANTHER" id="PTHR32063">
    <property type="match status" value="1"/>
</dbReference>
<dbReference type="STRING" id="251221.gene:10761688"/>
<evidence type="ECO:0000256" key="2">
    <source>
        <dbReference type="ARBA" id="ARBA00022448"/>
    </source>
</evidence>
<dbReference type="Gene3D" id="3.30.70.1320">
    <property type="entry name" value="Multidrug efflux transporter AcrB pore domain like"/>
    <property type="match status" value="1"/>
</dbReference>
<evidence type="ECO:0000256" key="3">
    <source>
        <dbReference type="ARBA" id="ARBA00022475"/>
    </source>
</evidence>
<dbReference type="PhylomeDB" id="Q7NDR2"/>
<dbReference type="PRINTS" id="PR00702">
    <property type="entry name" value="ACRIFLAVINRP"/>
</dbReference>
<feature type="transmembrane region" description="Helical" evidence="7">
    <location>
        <begin position="996"/>
        <end position="1019"/>
    </location>
</feature>
<dbReference type="InterPro" id="IPR004763">
    <property type="entry name" value="CusA-like"/>
</dbReference>
<dbReference type="Pfam" id="PF00873">
    <property type="entry name" value="ACR_tran"/>
    <property type="match status" value="1"/>
</dbReference>
<evidence type="ECO:0000313" key="9">
    <source>
        <dbReference type="Proteomes" id="UP000000557"/>
    </source>
</evidence>
<sequence length="1048" mass="111506">MLNRLILLSLGARWLVVLGAVAVLGLGIATAVRLPLDVFPNFAPPQVVLQTVAPGLAPEEVESLVTLPLESALNGTPGLADIRSSSAVGLSTLTLIFEGNTDILRARQLVSERVQQAVPRLPEGVDAPLLLPASSPVGVILRYALIVDPNAPGPERTDLLQLATLANWPIRNRLLAIAGVTNVLAIGGGEMQYQVLVDPDRLKQFGVTLGQVSEAVREANLNAPGGFLLSPDREVVIRAIGRIASLADLGESVVAVRSGVPVRIAEVARVQTGSGVKRGDASFNGQAAVIVTVVRQPFADTPTVTRAVEAAMDDIRATLPKDVRVTTTFRQEDFIDKSVGNVLEALRDGVIIVAVVLVLFLGNWRTMLITLTALPLSIALGLSLLAAFGVGINTMTLGGLAIALGEVIDDAIIDAENVYRRLRENQARPQPQPPLQVVFAGSVQIRGSVVFATLILCVVIAPLFTLTGIEGRVFAPLGLAYVFSLLASLLVALTVTPALCYVLLAGRRLPDGETRLVRWLKRLYRPVLGWSLRHPAPILAGSAVLLALSLAILPFLGTTFLPEFQERSLTIRVAQLPGASLASTQRLGMAMEKALMAIPEVETVQFRAGRAIGDDDAGGVDFGELDVQLIPKVQSYPEAVERVRQVLEKFPGVALNVGGYISHRIDETLSGTRSAVAVKIFGPDLTVLRAKAAEVEQALRTVSGVVDLQVEPQVPVEQLSVRFDRVRAARHGLTVGRLAGTLETALNGRAVSQVLEEQRLFDLVVWLAPEARDRPDKIGELLIDTPTGQKIPLAQVASIVTSTGPNTINRENVSRRIVVAANADGRDLGSLIAEARTNIARQVPLPAGYYIEYGGQFEAQQRATRELLIFGALALGGVAVLLFLAVRSVRSTLLILANLPLALIGGIVAVWLGGGVLSVASLVGFITLFGIANRNGVILVTTYQQRLAAGESFDEAIEEGSIERLSPVLMTALTAALAMVPLMWGEPAGKEILQPLAVVVFGGLFTSTALTLVVIPALFERFGERTAPALSQQEREALGLDGMLVERS</sequence>
<dbReference type="Gene3D" id="3.30.2090.10">
    <property type="entry name" value="Multidrug efflux transporter AcrB TolC docking domain, DN and DC subdomains"/>
    <property type="match status" value="2"/>
</dbReference>
<keyword evidence="3" id="KW-1003">Cell membrane</keyword>
<dbReference type="AlphaFoldDB" id="Q7NDR2"/>
<dbReference type="EMBL" id="BA000045">
    <property type="protein sequence ID" value="BAC92111.1"/>
    <property type="molecule type" value="Genomic_DNA"/>
</dbReference>
<reference evidence="8 9" key="2">
    <citation type="journal article" date="2003" name="DNA Res.">
        <title>Complete genome structure of Gloeobacter violaceus PCC 7421, a cyanobacterium that lacks thylakoids (supplement).</title>
        <authorList>
            <person name="Nakamura Y."/>
            <person name="Kaneko T."/>
            <person name="Sato S."/>
            <person name="Mimuro M."/>
            <person name="Miyashita H."/>
            <person name="Tsuchiya T."/>
            <person name="Sasamoto S."/>
            <person name="Watanabe A."/>
            <person name="Kawashima K."/>
            <person name="Kishida Y."/>
            <person name="Kiyokawa C."/>
            <person name="Kohara M."/>
            <person name="Matsumoto M."/>
            <person name="Matsuno A."/>
            <person name="Nakazaki N."/>
            <person name="Shimpo S."/>
            <person name="Takeuchi C."/>
            <person name="Yamada M."/>
            <person name="Tabata S."/>
        </authorList>
    </citation>
    <scope>NUCLEOTIDE SEQUENCE [LARGE SCALE GENOMIC DNA]</scope>
    <source>
        <strain evidence="9">ATCC 29082 / PCC 7421</strain>
    </source>
</reference>
<dbReference type="OrthoDB" id="9791035at2"/>
<keyword evidence="5 7" id="KW-1133">Transmembrane helix</keyword>
<feature type="transmembrane region" description="Helical" evidence="7">
    <location>
        <begin position="901"/>
        <end position="929"/>
    </location>
</feature>
<dbReference type="PANTHER" id="PTHR32063:SF4">
    <property type="entry name" value="SLR6043 PROTEIN"/>
    <property type="match status" value="1"/>
</dbReference>
<feature type="transmembrane region" description="Helical" evidence="7">
    <location>
        <begin position="478"/>
        <end position="504"/>
    </location>
</feature>
<dbReference type="EnsemblBacteria" id="BAC92111">
    <property type="protein sequence ID" value="BAC92111"/>
    <property type="gene ID" value="BAC92111"/>
</dbReference>
<dbReference type="KEGG" id="gvi:gll4170"/>
<keyword evidence="2" id="KW-0813">Transport</keyword>
<keyword evidence="4 7" id="KW-0812">Transmembrane</keyword>
<evidence type="ECO:0000313" key="8">
    <source>
        <dbReference type="EMBL" id="BAC92111.1"/>
    </source>
</evidence>
<dbReference type="HOGENOM" id="CLU_002755_1_2_3"/>
<comment type="subcellular location">
    <subcellularLocation>
        <location evidence="1">Cell membrane</location>
        <topology evidence="1">Multi-pass membrane protein</topology>
    </subcellularLocation>
</comment>
<dbReference type="GO" id="GO:0008324">
    <property type="term" value="F:monoatomic cation transmembrane transporter activity"/>
    <property type="evidence" value="ECO:0007669"/>
    <property type="project" value="InterPro"/>
</dbReference>